<dbReference type="PROSITE" id="PS50082">
    <property type="entry name" value="WD_REPEATS_2"/>
    <property type="match status" value="3"/>
</dbReference>
<evidence type="ECO:0000256" key="1">
    <source>
        <dbReference type="ARBA" id="ARBA00022574"/>
    </source>
</evidence>
<dbReference type="InterPro" id="IPR015943">
    <property type="entry name" value="WD40/YVTN_repeat-like_dom_sf"/>
</dbReference>
<feature type="non-terminal residue" evidence="4">
    <location>
        <position position="261"/>
    </location>
</feature>
<feature type="repeat" description="WD" evidence="3">
    <location>
        <begin position="211"/>
        <end position="254"/>
    </location>
</feature>
<evidence type="ECO:0000256" key="3">
    <source>
        <dbReference type="PROSITE-ProRule" id="PRU00221"/>
    </source>
</evidence>
<dbReference type="Proteomes" id="UP000023152">
    <property type="component" value="Unassembled WGS sequence"/>
</dbReference>
<dbReference type="PROSITE" id="PS50294">
    <property type="entry name" value="WD_REPEATS_REGION"/>
    <property type="match status" value="2"/>
</dbReference>
<name>X6P9J2_RETFI</name>
<dbReference type="InterPro" id="IPR020472">
    <property type="entry name" value="WD40_PAC1"/>
</dbReference>
<dbReference type="PRINTS" id="PR00320">
    <property type="entry name" value="GPROTEINBRPT"/>
</dbReference>
<dbReference type="PROSITE" id="PS00678">
    <property type="entry name" value="WD_REPEATS_1"/>
    <property type="match status" value="2"/>
</dbReference>
<dbReference type="AlphaFoldDB" id="X6P9J2"/>
<dbReference type="SMART" id="SM00320">
    <property type="entry name" value="WD40"/>
    <property type="match status" value="3"/>
</dbReference>
<dbReference type="InterPro" id="IPR001680">
    <property type="entry name" value="WD40_rpt"/>
</dbReference>
<dbReference type="Gene3D" id="2.130.10.10">
    <property type="entry name" value="YVTN repeat-like/Quinoprotein amine dehydrogenase"/>
    <property type="match status" value="2"/>
</dbReference>
<sequence length="261" mass="30612">MTTTQRNKWKSEIKYMSVFFGIPSLILAKKVQTFHLASSEKISKGKTKRNVNATIIEETQTIIQHWIRILNIKLGWIQDFDKLVVKYVKFLFIQWQIFIATNFFMLDAFCSSSKLLKTFTGHKNDVMSIDHLTFDYGQFICSGSKDRTVCVWDIDNNKQIRSFDGHAGDVYCVKFSQYHYHNNRRTIICSSSFDKTIRFWDTKYNQQFQVLNEHTGWIGGIEFSSFNGGRYLCSGSYDKTIRLWDVETFKSLNIFNGHTRT</sequence>
<proteinExistence type="predicted"/>
<dbReference type="PANTHER" id="PTHR19848">
    <property type="entry name" value="WD40 REPEAT PROTEIN"/>
    <property type="match status" value="1"/>
</dbReference>
<comment type="caution">
    <text evidence="4">The sequence shown here is derived from an EMBL/GenBank/DDBJ whole genome shotgun (WGS) entry which is preliminary data.</text>
</comment>
<reference evidence="4 5" key="1">
    <citation type="journal article" date="2013" name="Curr. Biol.">
        <title>The Genome of the Foraminiferan Reticulomyxa filosa.</title>
        <authorList>
            <person name="Glockner G."/>
            <person name="Hulsmann N."/>
            <person name="Schleicher M."/>
            <person name="Noegel A.A."/>
            <person name="Eichinger L."/>
            <person name="Gallinger C."/>
            <person name="Pawlowski J."/>
            <person name="Sierra R."/>
            <person name="Euteneuer U."/>
            <person name="Pillet L."/>
            <person name="Moustafa A."/>
            <person name="Platzer M."/>
            <person name="Groth M."/>
            <person name="Szafranski K."/>
            <person name="Schliwa M."/>
        </authorList>
    </citation>
    <scope>NUCLEOTIDE SEQUENCE [LARGE SCALE GENOMIC DNA]</scope>
</reference>
<accession>X6P9J2</accession>
<dbReference type="EMBL" id="ASPP01002691">
    <property type="protein sequence ID" value="ETO34302.1"/>
    <property type="molecule type" value="Genomic_DNA"/>
</dbReference>
<evidence type="ECO:0000313" key="4">
    <source>
        <dbReference type="EMBL" id="ETO34302.1"/>
    </source>
</evidence>
<gene>
    <name evidence="4" type="ORF">RFI_02790</name>
</gene>
<feature type="repeat" description="WD" evidence="3">
    <location>
        <begin position="119"/>
        <end position="162"/>
    </location>
</feature>
<dbReference type="PANTHER" id="PTHR19848:SF8">
    <property type="entry name" value="F-BOX AND WD REPEAT DOMAIN CONTAINING 7"/>
    <property type="match status" value="1"/>
</dbReference>
<dbReference type="Pfam" id="PF00400">
    <property type="entry name" value="WD40"/>
    <property type="match status" value="3"/>
</dbReference>
<evidence type="ECO:0000313" key="5">
    <source>
        <dbReference type="Proteomes" id="UP000023152"/>
    </source>
</evidence>
<keyword evidence="1 3" id="KW-0853">WD repeat</keyword>
<dbReference type="InterPro" id="IPR019775">
    <property type="entry name" value="WD40_repeat_CS"/>
</dbReference>
<dbReference type="InterPro" id="IPR036322">
    <property type="entry name" value="WD40_repeat_dom_sf"/>
</dbReference>
<organism evidence="4 5">
    <name type="scientific">Reticulomyxa filosa</name>
    <dbReference type="NCBI Taxonomy" id="46433"/>
    <lineage>
        <taxon>Eukaryota</taxon>
        <taxon>Sar</taxon>
        <taxon>Rhizaria</taxon>
        <taxon>Retaria</taxon>
        <taxon>Foraminifera</taxon>
        <taxon>Monothalamids</taxon>
        <taxon>Reticulomyxidae</taxon>
        <taxon>Reticulomyxa</taxon>
    </lineage>
</organism>
<dbReference type="SUPFAM" id="SSF50978">
    <property type="entry name" value="WD40 repeat-like"/>
    <property type="match status" value="1"/>
</dbReference>
<keyword evidence="5" id="KW-1185">Reference proteome</keyword>
<protein>
    <submittedName>
        <fullName evidence="4">WD repeat-containing protein</fullName>
    </submittedName>
</protein>
<evidence type="ECO:0000256" key="2">
    <source>
        <dbReference type="ARBA" id="ARBA00022737"/>
    </source>
</evidence>
<keyword evidence="2" id="KW-0677">Repeat</keyword>
<feature type="repeat" description="WD" evidence="3">
    <location>
        <begin position="163"/>
        <end position="210"/>
    </location>
</feature>